<dbReference type="NCBIfam" id="TIGR00611">
    <property type="entry name" value="recf"/>
    <property type="match status" value="1"/>
</dbReference>
<dbReference type="InterPro" id="IPR003593">
    <property type="entry name" value="AAA+_ATPase"/>
</dbReference>
<dbReference type="InterPro" id="IPR003395">
    <property type="entry name" value="RecF/RecN/SMC_N"/>
</dbReference>
<evidence type="ECO:0000313" key="12">
    <source>
        <dbReference type="EMBL" id="ADM08371.1"/>
    </source>
</evidence>
<dbReference type="GO" id="GO:0006260">
    <property type="term" value="P:DNA replication"/>
    <property type="evidence" value="ECO:0007669"/>
    <property type="project" value="UniProtKB-UniRule"/>
</dbReference>
<dbReference type="EMBL" id="CP002156">
    <property type="protein sequence ID" value="ADM08371.1"/>
    <property type="molecule type" value="Genomic_DNA"/>
</dbReference>
<evidence type="ECO:0000259" key="11">
    <source>
        <dbReference type="SMART" id="SM00382"/>
    </source>
</evidence>
<keyword evidence="6 9" id="KW-0547">Nucleotide-binding</keyword>
<dbReference type="InterPro" id="IPR027417">
    <property type="entry name" value="P-loop_NTPase"/>
</dbReference>
<dbReference type="Proteomes" id="UP000001302">
    <property type="component" value="Chromosome"/>
</dbReference>
<keyword evidence="7 9" id="KW-0067">ATP-binding</keyword>
<dbReference type="GO" id="GO:0005524">
    <property type="term" value="F:ATP binding"/>
    <property type="evidence" value="ECO:0007669"/>
    <property type="project" value="UniProtKB-UniRule"/>
</dbReference>
<evidence type="ECO:0000256" key="8">
    <source>
        <dbReference type="ARBA" id="ARBA00023125"/>
    </source>
</evidence>
<reference evidence="13" key="1">
    <citation type="submission" date="2010-08" db="EMBL/GenBank/DDBJ databases">
        <title>Genome sequence of Parvularcula bermudensis HTCC2503.</title>
        <authorList>
            <person name="Kang D.-M."/>
            <person name="Oh H.-M."/>
            <person name="Cho J.-C."/>
        </authorList>
    </citation>
    <scope>NUCLEOTIDE SEQUENCE [LARGE SCALE GENOMIC DNA]</scope>
    <source>
        <strain evidence="13">ATCC BAA-594 / HTCC2503 / KCTC 12087</strain>
    </source>
</reference>
<keyword evidence="13" id="KW-1185">Reference proteome</keyword>
<comment type="similarity">
    <text evidence="2 9 10">Belongs to the RecF family.</text>
</comment>
<dbReference type="Pfam" id="PF02463">
    <property type="entry name" value="SMC_N"/>
    <property type="match status" value="1"/>
</dbReference>
<dbReference type="SMART" id="SM00382">
    <property type="entry name" value="AAA"/>
    <property type="match status" value="1"/>
</dbReference>
<dbReference type="eggNOG" id="COG1195">
    <property type="taxonomic scope" value="Bacteria"/>
</dbReference>
<dbReference type="OrthoDB" id="9803889at2"/>
<keyword evidence="9 10" id="KW-0227">DNA damage</keyword>
<dbReference type="KEGG" id="pbr:PB2503_01462"/>
<dbReference type="GO" id="GO:0006302">
    <property type="term" value="P:double-strand break repair"/>
    <property type="evidence" value="ECO:0007669"/>
    <property type="project" value="TreeGrafter"/>
</dbReference>
<evidence type="ECO:0000256" key="7">
    <source>
        <dbReference type="ARBA" id="ARBA00022840"/>
    </source>
</evidence>
<dbReference type="HOGENOM" id="CLU_040267_2_0_5"/>
<comment type="function">
    <text evidence="9 10">The RecF protein is involved in DNA metabolism; it is required for DNA replication and normal SOS inducibility. RecF binds preferentially to single-stranded, linear DNA. It also seems to bind ATP.</text>
</comment>
<protein>
    <recommendedName>
        <fullName evidence="3 9">DNA replication and repair protein RecF</fullName>
    </recommendedName>
</protein>
<dbReference type="RefSeq" id="WP_013299345.1">
    <property type="nucleotide sequence ID" value="NC_014414.1"/>
</dbReference>
<evidence type="ECO:0000256" key="4">
    <source>
        <dbReference type="ARBA" id="ARBA00022490"/>
    </source>
</evidence>
<evidence type="ECO:0000256" key="6">
    <source>
        <dbReference type="ARBA" id="ARBA00022741"/>
    </source>
</evidence>
<comment type="subcellular location">
    <subcellularLocation>
        <location evidence="1 9 10">Cytoplasm</location>
    </subcellularLocation>
</comment>
<dbReference type="PROSITE" id="PS00617">
    <property type="entry name" value="RECF_1"/>
    <property type="match status" value="1"/>
</dbReference>
<evidence type="ECO:0000256" key="3">
    <source>
        <dbReference type="ARBA" id="ARBA00020170"/>
    </source>
</evidence>
<dbReference type="InterPro" id="IPR001238">
    <property type="entry name" value="DNA-binding_RecF"/>
</dbReference>
<evidence type="ECO:0000256" key="10">
    <source>
        <dbReference type="RuleBase" id="RU000578"/>
    </source>
</evidence>
<dbReference type="GO" id="GO:0005737">
    <property type="term" value="C:cytoplasm"/>
    <property type="evidence" value="ECO:0007669"/>
    <property type="project" value="UniProtKB-SubCell"/>
</dbReference>
<dbReference type="AlphaFoldDB" id="E0TBJ6"/>
<dbReference type="Gene3D" id="3.40.50.300">
    <property type="entry name" value="P-loop containing nucleotide triphosphate hydrolases"/>
    <property type="match status" value="1"/>
</dbReference>
<reference evidence="12 13" key="2">
    <citation type="journal article" date="2011" name="J. Bacteriol.">
        <title>Complete genome sequence of strain HTCC2503T of Parvularcula bermudensis, the type species of the order "Parvularculales" in the class Alphaproteobacteria.</title>
        <authorList>
            <person name="Oh H.M."/>
            <person name="Kang I."/>
            <person name="Vergin K.L."/>
            <person name="Kang D."/>
            <person name="Rhee K.H."/>
            <person name="Giovannoni S.J."/>
            <person name="Cho J.C."/>
        </authorList>
    </citation>
    <scope>NUCLEOTIDE SEQUENCE [LARGE SCALE GENOMIC DNA]</scope>
    <source>
        <strain evidence="13">ATCC BAA-594 / HTCC2503 / KCTC 12087</strain>
    </source>
</reference>
<keyword evidence="4 9" id="KW-0963">Cytoplasm</keyword>
<dbReference type="PANTHER" id="PTHR32182:SF0">
    <property type="entry name" value="DNA REPLICATION AND REPAIR PROTEIN RECF"/>
    <property type="match status" value="1"/>
</dbReference>
<proteinExistence type="inferred from homology"/>
<dbReference type="HAMAP" id="MF_00365">
    <property type="entry name" value="RecF"/>
    <property type="match status" value="1"/>
</dbReference>
<dbReference type="STRING" id="314260.PB2503_01462"/>
<gene>
    <name evidence="9" type="primary">recF</name>
    <name evidence="12" type="ordered locus">PB2503_01462</name>
</gene>
<sequence length="375" mass="41167">MTITQDRVTRLALSSFRSYRSAEWRFEKRQTAFYGPNGAGKTNILEALSLMGPGRGLRRAALGDLTRQGSDGGWGIGVDLGTGEGRRRLALRAEGVPLKRHVQVDGEPVRSTGTLLDSVRFQWLTPAQDRLFTDSPGERRRFLDRMVLARCPSHGRDTLTFENALRQRQAALEAGWPPAILEPLEAQMAEAGIAIDEARRQTLAALQVNYERVQETAFPRAGLSLSGPFEDIAGIPTLAARRESYADLLERGRRRDREAGRTLLGPHRSDLEVVHLGKDQPARLCSTGEQKALLIGLVLAHATASLAATQAPLVLLLDEVAAHLDEDRRAALAAMLDQLAICVFMTGTDRALFDAWGDRVDRLHVDGRNTVPGSE</sequence>
<evidence type="ECO:0000256" key="5">
    <source>
        <dbReference type="ARBA" id="ARBA00022705"/>
    </source>
</evidence>
<keyword evidence="5 9" id="KW-0235">DNA replication</keyword>
<dbReference type="GO" id="GO:0000731">
    <property type="term" value="P:DNA synthesis involved in DNA repair"/>
    <property type="evidence" value="ECO:0007669"/>
    <property type="project" value="TreeGrafter"/>
</dbReference>
<organism evidence="12 13">
    <name type="scientific">Parvularcula bermudensis (strain ATCC BAA-594 / HTCC2503 / KCTC 12087)</name>
    <dbReference type="NCBI Taxonomy" id="314260"/>
    <lineage>
        <taxon>Bacteria</taxon>
        <taxon>Pseudomonadati</taxon>
        <taxon>Pseudomonadota</taxon>
        <taxon>Alphaproteobacteria</taxon>
        <taxon>Parvularculales</taxon>
        <taxon>Parvularculaceae</taxon>
        <taxon>Parvularcula</taxon>
    </lineage>
</organism>
<accession>E0TBJ6</accession>
<evidence type="ECO:0000256" key="1">
    <source>
        <dbReference type="ARBA" id="ARBA00004496"/>
    </source>
</evidence>
<keyword evidence="9 10" id="KW-0234">DNA repair</keyword>
<dbReference type="GO" id="GO:0009432">
    <property type="term" value="P:SOS response"/>
    <property type="evidence" value="ECO:0007669"/>
    <property type="project" value="UniProtKB-UniRule"/>
</dbReference>
<feature type="domain" description="AAA+ ATPase" evidence="11">
    <location>
        <begin position="27"/>
        <end position="370"/>
    </location>
</feature>
<dbReference type="InterPro" id="IPR018078">
    <property type="entry name" value="DNA-binding_RecF_CS"/>
</dbReference>
<evidence type="ECO:0000313" key="13">
    <source>
        <dbReference type="Proteomes" id="UP000001302"/>
    </source>
</evidence>
<dbReference type="Gene3D" id="1.20.1050.90">
    <property type="entry name" value="RecF/RecN/SMC, N-terminal domain"/>
    <property type="match status" value="1"/>
</dbReference>
<dbReference type="InterPro" id="IPR042174">
    <property type="entry name" value="RecF_2"/>
</dbReference>
<dbReference type="SUPFAM" id="SSF52540">
    <property type="entry name" value="P-loop containing nucleoside triphosphate hydrolases"/>
    <property type="match status" value="1"/>
</dbReference>
<feature type="binding site" evidence="9">
    <location>
        <begin position="35"/>
        <end position="42"/>
    </location>
    <ligand>
        <name>ATP</name>
        <dbReference type="ChEBI" id="CHEBI:30616"/>
    </ligand>
</feature>
<name>E0TBJ6_PARBH</name>
<evidence type="ECO:0000256" key="2">
    <source>
        <dbReference type="ARBA" id="ARBA00008016"/>
    </source>
</evidence>
<dbReference type="GO" id="GO:0003697">
    <property type="term" value="F:single-stranded DNA binding"/>
    <property type="evidence" value="ECO:0007669"/>
    <property type="project" value="UniProtKB-UniRule"/>
</dbReference>
<dbReference type="PROSITE" id="PS00618">
    <property type="entry name" value="RECF_2"/>
    <property type="match status" value="1"/>
</dbReference>
<keyword evidence="9 10" id="KW-0742">SOS response</keyword>
<evidence type="ECO:0000256" key="9">
    <source>
        <dbReference type="HAMAP-Rule" id="MF_00365"/>
    </source>
</evidence>
<dbReference type="PANTHER" id="PTHR32182">
    <property type="entry name" value="DNA REPLICATION AND REPAIR PROTEIN RECF"/>
    <property type="match status" value="1"/>
</dbReference>
<keyword evidence="8 9" id="KW-0238">DNA-binding</keyword>